<keyword evidence="5" id="KW-0677">Repeat</keyword>
<keyword evidence="7" id="KW-0472">Membrane</keyword>
<reference evidence="9 10" key="1">
    <citation type="submission" date="2014-01" db="EMBL/GenBank/DDBJ databases">
        <title>Sulfitobacter sp. H3 (MCCC 1A00686) Genome Sequencing.</title>
        <authorList>
            <person name="Lai Q."/>
            <person name="Hong Z."/>
        </authorList>
    </citation>
    <scope>NUCLEOTIDE SEQUENCE [LARGE SCALE GENOMIC DNA]</scope>
    <source>
        <strain evidence="9 10">H3</strain>
    </source>
</reference>
<evidence type="ECO:0000313" key="10">
    <source>
        <dbReference type="Proteomes" id="UP000027746"/>
    </source>
</evidence>
<evidence type="ECO:0000256" key="5">
    <source>
        <dbReference type="ARBA" id="ARBA00022737"/>
    </source>
</evidence>
<dbReference type="PRINTS" id="PR01488">
    <property type="entry name" value="RTXTOXINA"/>
</dbReference>
<evidence type="ECO:0000256" key="2">
    <source>
        <dbReference type="ARBA" id="ARBA00004613"/>
    </source>
</evidence>
<organism evidence="9 10">
    <name type="scientific">Pseudosulfitobacter pseudonitzschiae</name>
    <dbReference type="NCBI Taxonomy" id="1402135"/>
    <lineage>
        <taxon>Bacteria</taxon>
        <taxon>Pseudomonadati</taxon>
        <taxon>Pseudomonadota</taxon>
        <taxon>Alphaproteobacteria</taxon>
        <taxon>Rhodobacterales</taxon>
        <taxon>Roseobacteraceae</taxon>
        <taxon>Pseudosulfitobacter</taxon>
    </lineage>
</organism>
<dbReference type="PROSITE" id="PS00330">
    <property type="entry name" value="HEMOLYSIN_CALCIUM"/>
    <property type="match status" value="3"/>
</dbReference>
<keyword evidence="10" id="KW-1185">Reference proteome</keyword>
<evidence type="ECO:0000256" key="4">
    <source>
        <dbReference type="ARBA" id="ARBA00022656"/>
    </source>
</evidence>
<evidence type="ECO:0000256" key="6">
    <source>
        <dbReference type="ARBA" id="ARBA00023026"/>
    </source>
</evidence>
<evidence type="ECO:0000256" key="3">
    <source>
        <dbReference type="ARBA" id="ARBA00022525"/>
    </source>
</evidence>
<evidence type="ECO:0000256" key="8">
    <source>
        <dbReference type="SAM" id="MobiDB-lite"/>
    </source>
</evidence>
<dbReference type="InterPro" id="IPR003995">
    <property type="entry name" value="RTX_toxin_determinant-A"/>
</dbReference>
<dbReference type="GO" id="GO:0005576">
    <property type="term" value="C:extracellular region"/>
    <property type="evidence" value="ECO:0007669"/>
    <property type="project" value="UniProtKB-SubCell"/>
</dbReference>
<proteinExistence type="predicted"/>
<dbReference type="PRINTS" id="PR00313">
    <property type="entry name" value="CABNDNGRPT"/>
</dbReference>
<dbReference type="GeneID" id="68869925"/>
<dbReference type="GO" id="GO:0005509">
    <property type="term" value="F:calcium ion binding"/>
    <property type="evidence" value="ECO:0007669"/>
    <property type="project" value="InterPro"/>
</dbReference>
<keyword evidence="6" id="KW-0843">Virulence</keyword>
<dbReference type="Proteomes" id="UP000027746">
    <property type="component" value="Unassembled WGS sequence"/>
</dbReference>
<keyword evidence="3" id="KW-0964">Secreted</keyword>
<dbReference type="InterPro" id="IPR018511">
    <property type="entry name" value="Hemolysin-typ_Ca-bd_CS"/>
</dbReference>
<dbReference type="SUPFAM" id="SSF51120">
    <property type="entry name" value="beta-Roll"/>
    <property type="match status" value="1"/>
</dbReference>
<dbReference type="Gene3D" id="2.150.10.10">
    <property type="entry name" value="Serralysin-like metalloprotease, C-terminal"/>
    <property type="match status" value="2"/>
</dbReference>
<feature type="compositionally biased region" description="Basic and acidic residues" evidence="8">
    <location>
        <begin position="410"/>
        <end position="420"/>
    </location>
</feature>
<gene>
    <name evidence="9" type="ORF">SUH3_04620</name>
</gene>
<sequence>MSWTRSLSEFTINTVTSGMQTRGEVAALSDGGFVVSWASAHDGSYDIYACRYDATGTKVGADFRVNTELSGRDLQPDVWAYDGGYTVVWHRLDAGDMDVLGRSFDDVSGPTDVFALHDTDAGWQSNVRLSGQVATYTSGTSVYLIELSPGAAATPLLIGTDAKENSETRVIQLAGAGDRFVIGYRNADGHEVAHIYDADTGIVSPQILLSTTVYAPDLHALHSGGFVMLASNGDLQATLFDATGTALSVIDVTSDQTRYEVQGDALALSAGGFVVFWTVYAGTAQVFAQRYTDTGLAVGTQLALTLEDADGSAQPQLAELADGRLLVTYTALRDGADDVMAQILTVDPVPVDGTAGDDHLFLGALNDTLMGHDGNDRLDGMDGDDDLSGLRGNDTLDGGTGHDTLSGGSNRDRLTGGRGRDLLDGGRSRDVLDGGRGDDTLYGGDSKDALYGNWGDDMLFGDAGSDRLAGNQGNDTLTGGAGADLFVFKAGDGADTITDFEDGVDRIRIVTGAGSMDDLTITDLGADVRLTFGDVTVVMLGVDHTVLDATDFVF</sequence>
<dbReference type="PANTHER" id="PTHR38340">
    <property type="entry name" value="S-LAYER PROTEIN"/>
    <property type="match status" value="1"/>
</dbReference>
<evidence type="ECO:0000256" key="1">
    <source>
        <dbReference type="ARBA" id="ARBA00004370"/>
    </source>
</evidence>
<dbReference type="GO" id="GO:0016020">
    <property type="term" value="C:membrane"/>
    <property type="evidence" value="ECO:0007669"/>
    <property type="project" value="UniProtKB-SubCell"/>
</dbReference>
<dbReference type="PANTHER" id="PTHR38340:SF1">
    <property type="entry name" value="S-LAYER PROTEIN"/>
    <property type="match status" value="1"/>
</dbReference>
<dbReference type="OrthoDB" id="733404at2"/>
<dbReference type="InterPro" id="IPR001343">
    <property type="entry name" value="Hemolysn_Ca-bd"/>
</dbReference>
<accession>A0A073JAF7</accession>
<evidence type="ECO:0008006" key="11">
    <source>
        <dbReference type="Google" id="ProtNLM"/>
    </source>
</evidence>
<dbReference type="AlphaFoldDB" id="A0A073JAF7"/>
<protein>
    <recommendedName>
        <fullName evidence="11">Leukotoxin</fullName>
    </recommendedName>
</protein>
<dbReference type="GO" id="GO:0090729">
    <property type="term" value="F:toxin activity"/>
    <property type="evidence" value="ECO:0007669"/>
    <property type="project" value="UniProtKB-KW"/>
</dbReference>
<dbReference type="EMBL" id="JAMD01000010">
    <property type="protein sequence ID" value="KEJ94707.1"/>
    <property type="molecule type" value="Genomic_DNA"/>
</dbReference>
<feature type="region of interest" description="Disordered" evidence="8">
    <location>
        <begin position="376"/>
        <end position="420"/>
    </location>
</feature>
<dbReference type="InterPro" id="IPR050557">
    <property type="entry name" value="RTX_toxin/Mannuronan_C5-epim"/>
</dbReference>
<name>A0A073JAF7_9RHOB</name>
<comment type="subcellular location">
    <subcellularLocation>
        <location evidence="1">Membrane</location>
    </subcellularLocation>
    <subcellularLocation>
        <location evidence="2">Secreted</location>
    </subcellularLocation>
</comment>
<dbReference type="RefSeq" id="WP_051694567.1">
    <property type="nucleotide sequence ID" value="NZ_CP054599.1"/>
</dbReference>
<dbReference type="InterPro" id="IPR011049">
    <property type="entry name" value="Serralysin-like_metalloprot_C"/>
</dbReference>
<dbReference type="Pfam" id="PF00353">
    <property type="entry name" value="HemolysinCabind"/>
    <property type="match status" value="4"/>
</dbReference>
<evidence type="ECO:0000313" key="9">
    <source>
        <dbReference type="EMBL" id="KEJ94707.1"/>
    </source>
</evidence>
<keyword evidence="4" id="KW-0800">Toxin</keyword>
<evidence type="ECO:0000256" key="7">
    <source>
        <dbReference type="ARBA" id="ARBA00023136"/>
    </source>
</evidence>
<comment type="caution">
    <text evidence="9">The sequence shown here is derived from an EMBL/GenBank/DDBJ whole genome shotgun (WGS) entry which is preliminary data.</text>
</comment>